<reference evidence="2" key="1">
    <citation type="journal article" date="2014" name="Front. Microbiol.">
        <title>High frequency of phylogenetically diverse reductive dehalogenase-homologous genes in deep subseafloor sedimentary metagenomes.</title>
        <authorList>
            <person name="Kawai M."/>
            <person name="Futagami T."/>
            <person name="Toyoda A."/>
            <person name="Takaki Y."/>
            <person name="Nishi S."/>
            <person name="Hori S."/>
            <person name="Arai W."/>
            <person name="Tsubouchi T."/>
            <person name="Morono Y."/>
            <person name="Uchiyama I."/>
            <person name="Ito T."/>
            <person name="Fujiyama A."/>
            <person name="Inagaki F."/>
            <person name="Takami H."/>
        </authorList>
    </citation>
    <scope>NUCLEOTIDE SEQUENCE</scope>
    <source>
        <strain evidence="2">Expedition CK06-06</strain>
    </source>
</reference>
<comment type="caution">
    <text evidence="2">The sequence shown here is derived from an EMBL/GenBank/DDBJ whole genome shotgun (WGS) entry which is preliminary data.</text>
</comment>
<protein>
    <submittedName>
        <fullName evidence="2">Uncharacterized protein</fullName>
    </submittedName>
</protein>
<gene>
    <name evidence="2" type="ORF">S01H4_60113</name>
</gene>
<keyword evidence="1" id="KW-0812">Transmembrane</keyword>
<keyword evidence="1" id="KW-0472">Membrane</keyword>
<dbReference type="EMBL" id="BART01035372">
    <property type="protein sequence ID" value="GAH13811.1"/>
    <property type="molecule type" value="Genomic_DNA"/>
</dbReference>
<feature type="non-terminal residue" evidence="2">
    <location>
        <position position="1"/>
    </location>
</feature>
<evidence type="ECO:0000256" key="1">
    <source>
        <dbReference type="SAM" id="Phobius"/>
    </source>
</evidence>
<sequence length="99" mass="12053">TIFTFIVMLLWNWLIPIIFNGPVVTFWQAAGLLLLSKIIFSGIWKDHKPFDDKRSIWRKKFEEKLNNISEEEMEKFKSRFHNKWFHHGPFGEKKEKEEE</sequence>
<evidence type="ECO:0000313" key="2">
    <source>
        <dbReference type="EMBL" id="GAH13811.1"/>
    </source>
</evidence>
<dbReference type="AlphaFoldDB" id="X1CZ44"/>
<feature type="transmembrane region" description="Helical" evidence="1">
    <location>
        <begin position="13"/>
        <end position="35"/>
    </location>
</feature>
<name>X1CZ44_9ZZZZ</name>
<proteinExistence type="predicted"/>
<keyword evidence="1" id="KW-1133">Transmembrane helix</keyword>
<organism evidence="2">
    <name type="scientific">marine sediment metagenome</name>
    <dbReference type="NCBI Taxonomy" id="412755"/>
    <lineage>
        <taxon>unclassified sequences</taxon>
        <taxon>metagenomes</taxon>
        <taxon>ecological metagenomes</taxon>
    </lineage>
</organism>
<accession>X1CZ44</accession>